<keyword evidence="9" id="KW-0573">Peptidoglycan synthesis</keyword>
<dbReference type="InterPro" id="IPR001460">
    <property type="entry name" value="PCN-bd_Tpept"/>
</dbReference>
<organism evidence="16 17">
    <name type="scientific">Pseudonocardia ammonioxydans</name>
    <dbReference type="NCBI Taxonomy" id="260086"/>
    <lineage>
        <taxon>Bacteria</taxon>
        <taxon>Bacillati</taxon>
        <taxon>Actinomycetota</taxon>
        <taxon>Actinomycetes</taxon>
        <taxon>Pseudonocardiales</taxon>
        <taxon>Pseudonocardiaceae</taxon>
        <taxon>Pseudonocardia</taxon>
    </lineage>
</organism>
<name>A0A1I4X3M6_PSUAM</name>
<dbReference type="Pfam" id="PF00905">
    <property type="entry name" value="Transpeptidase"/>
    <property type="match status" value="1"/>
</dbReference>
<dbReference type="GO" id="GO:0008955">
    <property type="term" value="F:peptidoglycan glycosyltransferase activity"/>
    <property type="evidence" value="ECO:0007669"/>
    <property type="project" value="UniProtKB-EC"/>
</dbReference>
<comment type="similarity">
    <text evidence="2">In the N-terminal section; belongs to the glycosyltransferase 51 family.</text>
</comment>
<dbReference type="InterPro" id="IPR005543">
    <property type="entry name" value="PASTA_dom"/>
</dbReference>
<dbReference type="STRING" id="260086.SAMN05216207_101036"/>
<dbReference type="InterPro" id="IPR023346">
    <property type="entry name" value="Lysozyme-like_dom_sf"/>
</dbReference>
<dbReference type="SUPFAM" id="SSF56601">
    <property type="entry name" value="beta-lactamase/transpeptidase-like"/>
    <property type="match status" value="1"/>
</dbReference>
<feature type="domain" description="PASTA" evidence="15">
    <location>
        <begin position="697"/>
        <end position="759"/>
    </location>
</feature>
<dbReference type="GO" id="GO:0009252">
    <property type="term" value="P:peptidoglycan biosynthetic process"/>
    <property type="evidence" value="ECO:0007669"/>
    <property type="project" value="UniProtKB-KW"/>
</dbReference>
<dbReference type="PROSITE" id="PS51178">
    <property type="entry name" value="PASTA"/>
    <property type="match status" value="1"/>
</dbReference>
<dbReference type="GO" id="GO:0006508">
    <property type="term" value="P:proteolysis"/>
    <property type="evidence" value="ECO:0007669"/>
    <property type="project" value="UniProtKB-KW"/>
</dbReference>
<dbReference type="RefSeq" id="WP_342742984.1">
    <property type="nucleotide sequence ID" value="NZ_FOUY01000010.1"/>
</dbReference>
<sequence length="800" mass="83913">MRFPRRLLRPIGVLAGLCVLLGVVTAGMVFPLAGGLGMLSNEAGDSVTSSSVDLVNNPAPLTTTVTDSDGQPLAYLFDQNRTEVPNEQISPAMKAAILAIEDRRFYDHEGVDWQGTLRAVVANSASGDVVQGASTLTQQYVKNYMLYVDAQTEAERLKATEQTPARKLKEARIALQLERQLSKDEILNRYLNIVFLGNGSYGVAAAARTYFNTTPDKLSIPQAALLAGMVRSTTQFDPVQNPDTATQRRNLVIDQMRQQGMIDDAQARQATAAPLGVADPLVRVPNGCNGAGDTGFFCKYVVQYLTEAGFTEEQITRGGYTIRTTLDRRAMEQVKASLNKEVPPDAPNVANVMSLVQPGKEAHRVLAMGSSRTFGLNADEYETSYGLPFQPVNLGAGSTYKIFTAATALEKGLGINYSMQVPPSGYASPIYVDGSGRPIPVGNASEGLPARMSMTDALAQSPNTAFIKLEEFTGVPDVVDMSVRLGLRSLATTPFVDPGSGKRTDRSIAEVIKEQELASFTLGVTPTSVLEMANVGATLFSEGTWCPPTPIESITDANGENVPITEEPCEQVVDPGLANTLVHGMSKDDINGTSAAAAQAAGWTRPMAGKTGTTQQHKSAAFLGAIPEMSGAVITFDNGNSPRPLCDGGGAPFACGEGNIFGGKTPARTWYGAVKPLVEGTPPTPLPPTDPRYLDGGAESRIPDVVGRAAGDARGELEGAGWQVSTRTVDNRAPEGTVVGQEPRGAALPGEAVTLQVSSGTVPAPPPLPTGPPAEGPPPGPDGGAPEGGEPEGGPPPDGG</sequence>
<dbReference type="GO" id="GO:0008658">
    <property type="term" value="F:penicillin binding"/>
    <property type="evidence" value="ECO:0007669"/>
    <property type="project" value="InterPro"/>
</dbReference>
<feature type="region of interest" description="Disordered" evidence="14">
    <location>
        <begin position="716"/>
        <end position="800"/>
    </location>
</feature>
<dbReference type="InterPro" id="IPR036950">
    <property type="entry name" value="PBP_transglycosylase"/>
</dbReference>
<reference evidence="16 17" key="1">
    <citation type="submission" date="2016-10" db="EMBL/GenBank/DDBJ databases">
        <authorList>
            <person name="de Groot N.N."/>
        </authorList>
    </citation>
    <scope>NUCLEOTIDE SEQUENCE [LARGE SCALE GENOMIC DNA]</scope>
    <source>
        <strain evidence="16 17">CGMCC 4.1877</strain>
    </source>
</reference>
<evidence type="ECO:0000256" key="12">
    <source>
        <dbReference type="ARBA" id="ARBA00034000"/>
    </source>
</evidence>
<evidence type="ECO:0000256" key="13">
    <source>
        <dbReference type="ARBA" id="ARBA00049902"/>
    </source>
</evidence>
<evidence type="ECO:0000313" key="16">
    <source>
        <dbReference type="EMBL" id="SFN20544.1"/>
    </source>
</evidence>
<protein>
    <submittedName>
        <fullName evidence="16">Membrane carboxypeptidase (Penicillin-binding protein)</fullName>
    </submittedName>
</protein>
<comment type="catalytic activity">
    <reaction evidence="13">
        <text>[GlcNAc-(1-&gt;4)-Mur2Ac(oyl-L-Ala-gamma-D-Glu-L-Lys-D-Ala-D-Ala)](n)-di-trans,octa-cis-undecaprenyl diphosphate + beta-D-GlcNAc-(1-&gt;4)-Mur2Ac(oyl-L-Ala-gamma-D-Glu-L-Lys-D-Ala-D-Ala)-di-trans,octa-cis-undecaprenyl diphosphate = [GlcNAc-(1-&gt;4)-Mur2Ac(oyl-L-Ala-gamma-D-Glu-L-Lys-D-Ala-D-Ala)](n+1)-di-trans,octa-cis-undecaprenyl diphosphate + di-trans,octa-cis-undecaprenyl diphosphate + H(+)</text>
        <dbReference type="Rhea" id="RHEA:23708"/>
        <dbReference type="Rhea" id="RHEA-COMP:9602"/>
        <dbReference type="Rhea" id="RHEA-COMP:9603"/>
        <dbReference type="ChEBI" id="CHEBI:15378"/>
        <dbReference type="ChEBI" id="CHEBI:58405"/>
        <dbReference type="ChEBI" id="CHEBI:60033"/>
        <dbReference type="ChEBI" id="CHEBI:78435"/>
        <dbReference type="EC" id="2.4.99.28"/>
    </reaction>
</comment>
<dbReference type="Pfam" id="PF00912">
    <property type="entry name" value="Transgly"/>
    <property type="match status" value="1"/>
</dbReference>
<dbReference type="FunFam" id="1.10.3810.10:FF:000001">
    <property type="entry name" value="Penicillin-binding protein 1A"/>
    <property type="match status" value="1"/>
</dbReference>
<dbReference type="CDD" id="cd06577">
    <property type="entry name" value="PASTA_pknB"/>
    <property type="match status" value="1"/>
</dbReference>
<evidence type="ECO:0000256" key="6">
    <source>
        <dbReference type="ARBA" id="ARBA00022679"/>
    </source>
</evidence>
<dbReference type="InterPro" id="IPR012338">
    <property type="entry name" value="Beta-lactam/transpept-like"/>
</dbReference>
<evidence type="ECO:0000256" key="1">
    <source>
        <dbReference type="ARBA" id="ARBA00007090"/>
    </source>
</evidence>
<keyword evidence="4" id="KW-0645">Protease</keyword>
<evidence type="ECO:0000256" key="4">
    <source>
        <dbReference type="ARBA" id="ARBA00022670"/>
    </source>
</evidence>
<keyword evidence="11" id="KW-0961">Cell wall biogenesis/degradation</keyword>
<gene>
    <name evidence="16" type="ORF">SAMN05216207_101036</name>
</gene>
<proteinExistence type="inferred from homology"/>
<dbReference type="Proteomes" id="UP000199614">
    <property type="component" value="Unassembled WGS sequence"/>
</dbReference>
<dbReference type="SUPFAM" id="SSF53955">
    <property type="entry name" value="Lysozyme-like"/>
    <property type="match status" value="1"/>
</dbReference>
<comment type="similarity">
    <text evidence="1">In the C-terminal section; belongs to the transpeptidase family.</text>
</comment>
<dbReference type="AlphaFoldDB" id="A0A1I4X3M6"/>
<comment type="catalytic activity">
    <reaction evidence="12">
        <text>Preferential cleavage: (Ac)2-L-Lys-D-Ala-|-D-Ala. Also transpeptidation of peptidyl-alanyl moieties that are N-acyl substituents of D-alanine.</text>
        <dbReference type="EC" id="3.4.16.4"/>
    </reaction>
</comment>
<evidence type="ECO:0000256" key="14">
    <source>
        <dbReference type="SAM" id="MobiDB-lite"/>
    </source>
</evidence>
<keyword evidence="5" id="KW-0328">Glycosyltransferase</keyword>
<keyword evidence="10" id="KW-0511">Multifunctional enzyme</keyword>
<accession>A0A1I4X3M6</accession>
<evidence type="ECO:0000259" key="15">
    <source>
        <dbReference type="PROSITE" id="PS51178"/>
    </source>
</evidence>
<dbReference type="InterPro" id="IPR050396">
    <property type="entry name" value="Glycosyltr_51/Transpeptidase"/>
</dbReference>
<evidence type="ECO:0000256" key="7">
    <source>
        <dbReference type="ARBA" id="ARBA00022801"/>
    </source>
</evidence>
<dbReference type="Gene3D" id="3.40.710.10">
    <property type="entry name" value="DD-peptidase/beta-lactamase superfamily"/>
    <property type="match status" value="1"/>
</dbReference>
<dbReference type="PANTHER" id="PTHR32282:SF33">
    <property type="entry name" value="PEPTIDOGLYCAN GLYCOSYLTRANSFERASE"/>
    <property type="match status" value="1"/>
</dbReference>
<evidence type="ECO:0000256" key="11">
    <source>
        <dbReference type="ARBA" id="ARBA00023316"/>
    </source>
</evidence>
<keyword evidence="17" id="KW-1185">Reference proteome</keyword>
<evidence type="ECO:0000256" key="2">
    <source>
        <dbReference type="ARBA" id="ARBA00007739"/>
    </source>
</evidence>
<dbReference type="GO" id="GO:0009002">
    <property type="term" value="F:serine-type D-Ala-D-Ala carboxypeptidase activity"/>
    <property type="evidence" value="ECO:0007669"/>
    <property type="project" value="UniProtKB-EC"/>
</dbReference>
<evidence type="ECO:0000256" key="5">
    <source>
        <dbReference type="ARBA" id="ARBA00022676"/>
    </source>
</evidence>
<dbReference type="GO" id="GO:0030288">
    <property type="term" value="C:outer membrane-bounded periplasmic space"/>
    <property type="evidence" value="ECO:0007669"/>
    <property type="project" value="TreeGrafter"/>
</dbReference>
<dbReference type="Pfam" id="PF03793">
    <property type="entry name" value="PASTA"/>
    <property type="match status" value="1"/>
</dbReference>
<dbReference type="PANTHER" id="PTHR32282">
    <property type="entry name" value="BINDING PROTEIN TRANSPEPTIDASE, PUTATIVE-RELATED"/>
    <property type="match status" value="1"/>
</dbReference>
<dbReference type="EMBL" id="FOUY01000010">
    <property type="protein sequence ID" value="SFN20544.1"/>
    <property type="molecule type" value="Genomic_DNA"/>
</dbReference>
<dbReference type="InterPro" id="IPR001264">
    <property type="entry name" value="Glyco_trans_51"/>
</dbReference>
<evidence type="ECO:0000313" key="17">
    <source>
        <dbReference type="Proteomes" id="UP000199614"/>
    </source>
</evidence>
<dbReference type="Gene3D" id="3.30.10.20">
    <property type="match status" value="1"/>
</dbReference>
<evidence type="ECO:0000256" key="9">
    <source>
        <dbReference type="ARBA" id="ARBA00022984"/>
    </source>
</evidence>
<keyword evidence="8" id="KW-0133">Cell shape</keyword>
<feature type="compositionally biased region" description="Pro residues" evidence="14">
    <location>
        <begin position="763"/>
        <end position="781"/>
    </location>
</feature>
<keyword evidence="7" id="KW-0378">Hydrolase</keyword>
<keyword evidence="3 16" id="KW-0121">Carboxypeptidase</keyword>
<dbReference type="SMART" id="SM00740">
    <property type="entry name" value="PASTA"/>
    <property type="match status" value="1"/>
</dbReference>
<dbReference type="GO" id="GO:0071555">
    <property type="term" value="P:cell wall organization"/>
    <property type="evidence" value="ECO:0007669"/>
    <property type="project" value="UniProtKB-KW"/>
</dbReference>
<dbReference type="GO" id="GO:0008360">
    <property type="term" value="P:regulation of cell shape"/>
    <property type="evidence" value="ECO:0007669"/>
    <property type="project" value="UniProtKB-KW"/>
</dbReference>
<feature type="region of interest" description="Disordered" evidence="14">
    <location>
        <begin position="678"/>
        <end position="699"/>
    </location>
</feature>
<evidence type="ECO:0000256" key="10">
    <source>
        <dbReference type="ARBA" id="ARBA00023268"/>
    </source>
</evidence>
<keyword evidence="6" id="KW-0808">Transferase</keyword>
<dbReference type="Gene3D" id="1.10.3810.10">
    <property type="entry name" value="Biosynthetic peptidoglycan transglycosylase-like"/>
    <property type="match status" value="1"/>
</dbReference>
<evidence type="ECO:0000256" key="8">
    <source>
        <dbReference type="ARBA" id="ARBA00022960"/>
    </source>
</evidence>
<evidence type="ECO:0000256" key="3">
    <source>
        <dbReference type="ARBA" id="ARBA00022645"/>
    </source>
</evidence>